<dbReference type="AlphaFoldDB" id="A0A2L0H4C5"/>
<protein>
    <submittedName>
        <fullName evidence="2">Uncharacterized protein</fullName>
    </submittedName>
</protein>
<sequence>MMTLEEVLIRTKASLDAQADAAMQRSRESLHFSPLTDEEIEELMAEQQERMVQWKKDAYAEIERELTAWTRT</sequence>
<proteinExistence type="predicted"/>
<evidence type="ECO:0000313" key="3">
    <source>
        <dbReference type="Proteomes" id="UP000239340"/>
    </source>
</evidence>
<evidence type="ECO:0000256" key="1">
    <source>
        <dbReference type="SAM" id="Coils"/>
    </source>
</evidence>
<dbReference type="RefSeq" id="WP_104839146.1">
    <property type="nucleotide sequence ID" value="NZ_CP024307.1"/>
</dbReference>
<reference evidence="2 3" key="1">
    <citation type="submission" date="2017-10" db="EMBL/GenBank/DDBJ databases">
        <title>Analysis of the genome sequences of Rhizobium populations associated to common bean (phaseolus vulgaris).</title>
        <authorList>
            <person name="Bustos P."/>
            <person name="Santamaria R.I."/>
            <person name="Miranda-Sanchez F."/>
            <person name="Perez-Carrascal O."/>
            <person name="Juarez S."/>
            <person name="Lozano L."/>
            <person name="Martinez-Flores I."/>
            <person name="Vinuesa P."/>
            <person name="Martinez-Romero E."/>
            <person name="Cevallos M.A."/>
            <person name="Romero D."/>
            <person name="Davila G."/>
            <person name="Gonzalez V."/>
        </authorList>
    </citation>
    <scope>NUCLEOTIDE SEQUENCE [LARGE SCALE GENOMIC DNA]</scope>
    <source>
        <strain evidence="2 3">NXT3</strain>
    </source>
</reference>
<dbReference type="EMBL" id="CP024307">
    <property type="protein sequence ID" value="AUX76294.1"/>
    <property type="molecule type" value="Genomic_DNA"/>
</dbReference>
<name>A0A2L0H4C5_RHIFR</name>
<accession>A0A2L0H4C5</accession>
<evidence type="ECO:0000313" key="2">
    <source>
        <dbReference type="EMBL" id="AUX76294.1"/>
    </source>
</evidence>
<keyword evidence="1" id="KW-0175">Coiled coil</keyword>
<dbReference type="Proteomes" id="UP000239340">
    <property type="component" value="Chromosome"/>
</dbReference>
<gene>
    <name evidence="2" type="ORF">NXT3_CH01722</name>
</gene>
<feature type="coiled-coil region" evidence="1">
    <location>
        <begin position="37"/>
        <end position="65"/>
    </location>
</feature>
<organism evidence="2 3">
    <name type="scientific">Rhizobium fredii</name>
    <name type="common">Sinorhizobium fredii</name>
    <dbReference type="NCBI Taxonomy" id="380"/>
    <lineage>
        <taxon>Bacteria</taxon>
        <taxon>Pseudomonadati</taxon>
        <taxon>Pseudomonadota</taxon>
        <taxon>Alphaproteobacteria</taxon>
        <taxon>Hyphomicrobiales</taxon>
        <taxon>Rhizobiaceae</taxon>
        <taxon>Sinorhizobium/Ensifer group</taxon>
        <taxon>Sinorhizobium</taxon>
    </lineage>
</organism>